<feature type="compositionally biased region" description="Basic and acidic residues" evidence="1">
    <location>
        <begin position="869"/>
        <end position="879"/>
    </location>
</feature>
<feature type="compositionally biased region" description="Acidic residues" evidence="1">
    <location>
        <begin position="880"/>
        <end position="939"/>
    </location>
</feature>
<accession>A0AAW1DKL7</accession>
<comment type="caution">
    <text evidence="2">The sequence shown here is derived from an EMBL/GenBank/DDBJ whole genome shotgun (WGS) entry which is preliminary data.</text>
</comment>
<feature type="region of interest" description="Disordered" evidence="1">
    <location>
        <begin position="869"/>
        <end position="955"/>
    </location>
</feature>
<name>A0AAW1DKL7_9HEMI</name>
<protein>
    <submittedName>
        <fullName evidence="2">Uncharacterized protein</fullName>
    </submittedName>
</protein>
<dbReference type="AlphaFoldDB" id="A0AAW1DKL7"/>
<organism evidence="2 3">
    <name type="scientific">Rhynocoris fuscipes</name>
    <dbReference type="NCBI Taxonomy" id="488301"/>
    <lineage>
        <taxon>Eukaryota</taxon>
        <taxon>Metazoa</taxon>
        <taxon>Ecdysozoa</taxon>
        <taxon>Arthropoda</taxon>
        <taxon>Hexapoda</taxon>
        <taxon>Insecta</taxon>
        <taxon>Pterygota</taxon>
        <taxon>Neoptera</taxon>
        <taxon>Paraneoptera</taxon>
        <taxon>Hemiptera</taxon>
        <taxon>Heteroptera</taxon>
        <taxon>Panheteroptera</taxon>
        <taxon>Cimicomorpha</taxon>
        <taxon>Reduviidae</taxon>
        <taxon>Harpactorinae</taxon>
        <taxon>Harpactorini</taxon>
        <taxon>Rhynocoris</taxon>
    </lineage>
</organism>
<evidence type="ECO:0000313" key="2">
    <source>
        <dbReference type="EMBL" id="KAK9509457.1"/>
    </source>
</evidence>
<dbReference type="EMBL" id="JAPXFL010000003">
    <property type="protein sequence ID" value="KAK9509459.1"/>
    <property type="molecule type" value="Genomic_DNA"/>
</dbReference>
<dbReference type="Proteomes" id="UP001461498">
    <property type="component" value="Unassembled WGS sequence"/>
</dbReference>
<dbReference type="EMBL" id="JAPXFL010000003">
    <property type="protein sequence ID" value="KAK9509457.1"/>
    <property type="molecule type" value="Genomic_DNA"/>
</dbReference>
<keyword evidence="3" id="KW-1185">Reference proteome</keyword>
<evidence type="ECO:0000313" key="3">
    <source>
        <dbReference type="Proteomes" id="UP001461498"/>
    </source>
</evidence>
<gene>
    <name evidence="2" type="ORF">O3M35_006771</name>
</gene>
<evidence type="ECO:0000256" key="1">
    <source>
        <dbReference type="SAM" id="MobiDB-lite"/>
    </source>
</evidence>
<reference evidence="2 3" key="1">
    <citation type="submission" date="2022-12" db="EMBL/GenBank/DDBJ databases">
        <title>Chromosome-level genome assembly of true bugs.</title>
        <authorList>
            <person name="Ma L."/>
            <person name="Li H."/>
        </authorList>
    </citation>
    <scope>NUCLEOTIDE SEQUENCE [LARGE SCALE GENOMIC DNA]</scope>
    <source>
        <strain evidence="2">Lab_2022b</strain>
    </source>
</reference>
<proteinExistence type="predicted"/>
<dbReference type="EMBL" id="JAPXFL010000003">
    <property type="protein sequence ID" value="KAK9509458.1"/>
    <property type="molecule type" value="Genomic_DNA"/>
</dbReference>
<sequence>MMEGSGCGESPQPDDDDEIDCKTAALDIKESMEKSKEFWGDHPPDQSIIPATLLKCPPCVDDESKVSYASELAHLAWVSMEQNDFEDIAKINKDLLSNGEIPVNNLIEPINKILNKMGDEFKIKQELQKIDDDYRQAIILVANQLLYIFGENEPPSIAEEEADVSSHIKAKVTKEPTLRRSGTTESHKAIKNRIKLLVEAAIEQGLGEIKLPKGIYVNDRAKLTLLERQIRGRLRLKNIIENCSSNSQTNTNKSSDISSHRNTLISRKYDLSKRLKPVKAIRDKILTQNVTIGDQKSSEKKLHKESSTLSTNVTYNSSGYAEELATTSFSESGIKTKSMKSCYDDSVTMPTGLPTSSPLEKQQLEIEISPEASVMNIQDKQGTSSSVKLHKCSRQNLKLRIKHEDANSELDDFKEYSAKLNQTINKKDLVTDNFSELQNSYMDPDMEEFKAKGCSLINISSDLEDLNEPCCSRDEKFDDNLREDIMKEQNESETSSKENDHCEISQIHLSSNFSQAEKCRIQGSSGCETNEDVETDYDEFSNVKTTSSSGSSSFTVNSETFLCGIKDNIIESAVGKGNADETLSSSSELQLNQTALEKKSKMSFKNILPIRERNDKQLSKLNLISEKKSSSDVKIEVKQETGYTEKPGETYPFKNEMKIIANRKDLSLVLRDSMSEVRAKTALLFEQTYNVQPVVKIEQTEIISSLDDNSDCNNNLNISVQALNEIKELKTESSPFSISSEESKSTTKITTIECEDNCGDTDLENAVISENIGKLSENFEGVDSEIKENVSQNNFVGLESDSNNQAFDVGTFSVNELDNSTDVEVNMDVSKKPMTNHEYLKVLNEYMKEINEDNDEDIDRELDKMLIEEDKVRNEKENVSEEEDDEESEEEDDDDDDDDEEEEDDEDDESAEVEDDADETDEDEDDDENEETSVDDEERSSEISEKSLPRVTVTTETSEKIINDEIDDVDSKGKKRTGGDNTLLYVTIFLGVFTATYFSDYARQFFSNVIISNMKSNTVHCLDKAINVMTTLKLKLQER</sequence>